<dbReference type="OrthoDB" id="190230at2"/>
<evidence type="ECO:0000256" key="2">
    <source>
        <dbReference type="ARBA" id="ARBA00004236"/>
    </source>
</evidence>
<evidence type="ECO:0000256" key="8">
    <source>
        <dbReference type="ARBA" id="ARBA00030803"/>
    </source>
</evidence>
<dbReference type="GO" id="GO:0005886">
    <property type="term" value="C:plasma membrane"/>
    <property type="evidence" value="ECO:0007669"/>
    <property type="project" value="UniProtKB-SubCell"/>
</dbReference>
<evidence type="ECO:0000313" key="12">
    <source>
        <dbReference type="Proteomes" id="UP000315648"/>
    </source>
</evidence>
<dbReference type="Pfam" id="PF10099">
    <property type="entry name" value="RskA_C"/>
    <property type="match status" value="1"/>
</dbReference>
<dbReference type="AlphaFoldDB" id="A0A556QQ53"/>
<dbReference type="Gene3D" id="1.10.10.1320">
    <property type="entry name" value="Anti-sigma factor, zinc-finger domain"/>
    <property type="match status" value="1"/>
</dbReference>
<proteinExistence type="predicted"/>
<keyword evidence="3" id="KW-1003">Cell membrane</keyword>
<dbReference type="GO" id="GO:0006417">
    <property type="term" value="P:regulation of translation"/>
    <property type="evidence" value="ECO:0007669"/>
    <property type="project" value="TreeGrafter"/>
</dbReference>
<evidence type="ECO:0000256" key="6">
    <source>
        <dbReference type="ARBA" id="ARBA00023136"/>
    </source>
</evidence>
<evidence type="ECO:0000256" key="3">
    <source>
        <dbReference type="ARBA" id="ARBA00022475"/>
    </source>
</evidence>
<evidence type="ECO:0000256" key="5">
    <source>
        <dbReference type="ARBA" id="ARBA00022989"/>
    </source>
</evidence>
<dbReference type="Proteomes" id="UP000315648">
    <property type="component" value="Unassembled WGS sequence"/>
</dbReference>
<feature type="domain" description="Anti-sigma K factor RskA C-terminal" evidence="10">
    <location>
        <begin position="154"/>
        <end position="274"/>
    </location>
</feature>
<evidence type="ECO:0000256" key="1">
    <source>
        <dbReference type="ARBA" id="ARBA00004167"/>
    </source>
</evidence>
<evidence type="ECO:0000313" key="11">
    <source>
        <dbReference type="EMBL" id="TSJ78774.1"/>
    </source>
</evidence>
<keyword evidence="4 9" id="KW-0812">Transmembrane</keyword>
<comment type="subcellular location">
    <subcellularLocation>
        <location evidence="2">Cell membrane</location>
    </subcellularLocation>
    <subcellularLocation>
        <location evidence="1">Membrane</location>
        <topology evidence="1">Single-pass membrane protein</topology>
    </subcellularLocation>
</comment>
<evidence type="ECO:0000256" key="9">
    <source>
        <dbReference type="SAM" id="Phobius"/>
    </source>
</evidence>
<evidence type="ECO:0000259" key="10">
    <source>
        <dbReference type="Pfam" id="PF10099"/>
    </source>
</evidence>
<reference evidence="11 12" key="1">
    <citation type="submission" date="2019-07" db="EMBL/GenBank/DDBJ databases">
        <title>Description of 53C-WASEF.</title>
        <authorList>
            <person name="Pitt A."/>
            <person name="Hahn M.W."/>
        </authorList>
    </citation>
    <scope>NUCLEOTIDE SEQUENCE [LARGE SCALE GENOMIC DNA]</scope>
    <source>
        <strain evidence="11 12">53C-WASEF</strain>
    </source>
</reference>
<keyword evidence="12" id="KW-1185">Reference proteome</keyword>
<accession>A0A556QQ53</accession>
<comment type="caution">
    <text evidence="11">The sequence shown here is derived from an EMBL/GenBank/DDBJ whole genome shotgun (WGS) entry which is preliminary data.</text>
</comment>
<keyword evidence="6 9" id="KW-0472">Membrane</keyword>
<evidence type="ECO:0000256" key="7">
    <source>
        <dbReference type="ARBA" id="ARBA00029829"/>
    </source>
</evidence>
<gene>
    <name evidence="11" type="ORF">FPL22_05555</name>
</gene>
<dbReference type="PANTHER" id="PTHR37461">
    <property type="entry name" value="ANTI-SIGMA-K FACTOR RSKA"/>
    <property type="match status" value="1"/>
</dbReference>
<sequence>MIDERHEELAALYAFDLLEGAELSAFETALAGDADLRALVDSLRTTAADLAFAAPAAPAPSADLRARILNSAVPVEPAAGHVLPFAPPAWFGWAAAACFFFAAIFFAAKSFNVRGELQSAIESERVARLEAGTFKNLLEAERILSRGQLDHLASADRLIADLRNQADVAHLKIASLTSLAGNSPQARAIAVWNPDRQEGVLVVSKLPALAIDKDYQLWVIDPQYPIPVDGGVFTVDAATGDARVNFKPGKNVKAAQVFAVSLERKGGVPKAEGPMMLISN</sequence>
<protein>
    <recommendedName>
        <fullName evidence="8">Regulator of SigK</fullName>
    </recommendedName>
    <alternativeName>
        <fullName evidence="7">Sigma-K anti-sigma factor RskA</fullName>
    </alternativeName>
</protein>
<dbReference type="InterPro" id="IPR018764">
    <property type="entry name" value="RskA_C"/>
</dbReference>
<dbReference type="GO" id="GO:0016989">
    <property type="term" value="F:sigma factor antagonist activity"/>
    <property type="evidence" value="ECO:0007669"/>
    <property type="project" value="TreeGrafter"/>
</dbReference>
<dbReference type="EMBL" id="VMBG01000001">
    <property type="protein sequence ID" value="TSJ78774.1"/>
    <property type="molecule type" value="Genomic_DNA"/>
</dbReference>
<dbReference type="PANTHER" id="PTHR37461:SF1">
    <property type="entry name" value="ANTI-SIGMA-K FACTOR RSKA"/>
    <property type="match status" value="1"/>
</dbReference>
<feature type="transmembrane region" description="Helical" evidence="9">
    <location>
        <begin position="90"/>
        <end position="108"/>
    </location>
</feature>
<evidence type="ECO:0000256" key="4">
    <source>
        <dbReference type="ARBA" id="ARBA00022692"/>
    </source>
</evidence>
<dbReference type="InterPro" id="IPR051474">
    <property type="entry name" value="Anti-sigma-K/W_factor"/>
</dbReference>
<dbReference type="RefSeq" id="WP_144229115.1">
    <property type="nucleotide sequence ID" value="NZ_CBCRVV010000002.1"/>
</dbReference>
<keyword evidence="5 9" id="KW-1133">Transmembrane helix</keyword>
<organism evidence="11 12">
    <name type="scientific">Rariglobus hedericola</name>
    <dbReference type="NCBI Taxonomy" id="2597822"/>
    <lineage>
        <taxon>Bacteria</taxon>
        <taxon>Pseudomonadati</taxon>
        <taxon>Verrucomicrobiota</taxon>
        <taxon>Opitutia</taxon>
        <taxon>Opitutales</taxon>
        <taxon>Opitutaceae</taxon>
        <taxon>Rariglobus</taxon>
    </lineage>
</organism>
<dbReference type="InterPro" id="IPR041916">
    <property type="entry name" value="Anti_sigma_zinc_sf"/>
</dbReference>
<name>A0A556QQ53_9BACT</name>